<dbReference type="EMBL" id="JAVDPW010000017">
    <property type="protein sequence ID" value="MDR6294286.1"/>
    <property type="molecule type" value="Genomic_DNA"/>
</dbReference>
<comment type="caution">
    <text evidence="1">The sequence shown here is derived from an EMBL/GenBank/DDBJ whole genome shotgun (WGS) entry which is preliminary data.</text>
</comment>
<evidence type="ECO:0000313" key="1">
    <source>
        <dbReference type="EMBL" id="MDR6294286.1"/>
    </source>
</evidence>
<dbReference type="PANTHER" id="PTHR42941">
    <property type="entry name" value="SLL1037 PROTEIN"/>
    <property type="match status" value="1"/>
</dbReference>
<accession>A0ABU1K096</accession>
<evidence type="ECO:0008006" key="3">
    <source>
        <dbReference type="Google" id="ProtNLM"/>
    </source>
</evidence>
<sequence>MPLDRRRLITSLPAIGLALAGWGGLRPARAQDPFFFKIGTGTTGGTYFPIGGIIAGAISGPPGLPPCGSAGGSCGVNGLIAIAQASAGSIDNIRRMGSGEFDSGLAQADVAFAAYTGEGPFAGEPPVTSLRAIAHLYSEFVHIAVPADGPVQSVKDLKGRRVSVGTEGSGTLYDTRLILAGYGLKQTDVEEVFERPEPSVDLVVDGKLDAMVMTGGPPLGVITDLAKRRPMRLLPIEGADAEALVAKAPFFTLESIPEGAYDGIPAVPTLSVGAIWLVSAKVPDETVYQITRALWQDSTLALLAAGHPRGKEISAERAVRGLGVPLHPGAARYYAEHAGIGSPTRATP</sequence>
<keyword evidence="2" id="KW-1185">Reference proteome</keyword>
<dbReference type="InterPro" id="IPR006311">
    <property type="entry name" value="TAT_signal"/>
</dbReference>
<dbReference type="InterPro" id="IPR011852">
    <property type="entry name" value="TRAP_TAXI"/>
</dbReference>
<organism evidence="1 2">
    <name type="scientific">Inquilinus ginsengisoli</name>
    <dbReference type="NCBI Taxonomy" id="363840"/>
    <lineage>
        <taxon>Bacteria</taxon>
        <taxon>Pseudomonadati</taxon>
        <taxon>Pseudomonadota</taxon>
        <taxon>Alphaproteobacteria</taxon>
        <taxon>Rhodospirillales</taxon>
        <taxon>Rhodospirillaceae</taxon>
        <taxon>Inquilinus</taxon>
    </lineage>
</organism>
<dbReference type="RefSeq" id="WP_309801740.1">
    <property type="nucleotide sequence ID" value="NZ_JAVDPW010000017.1"/>
</dbReference>
<reference evidence="1 2" key="1">
    <citation type="submission" date="2023-07" db="EMBL/GenBank/DDBJ databases">
        <title>Sorghum-associated microbial communities from plants grown in Nebraska, USA.</title>
        <authorList>
            <person name="Schachtman D."/>
        </authorList>
    </citation>
    <scope>NUCLEOTIDE SEQUENCE [LARGE SCALE GENOMIC DNA]</scope>
    <source>
        <strain evidence="1 2">584</strain>
    </source>
</reference>
<evidence type="ECO:0000313" key="2">
    <source>
        <dbReference type="Proteomes" id="UP001262410"/>
    </source>
</evidence>
<protein>
    <recommendedName>
        <fullName evidence="3">TAXI family TRAP transporter solute-binding subunit</fullName>
    </recommendedName>
</protein>
<dbReference type="NCBIfam" id="TIGR02122">
    <property type="entry name" value="TRAP_TAXI"/>
    <property type="match status" value="1"/>
</dbReference>
<dbReference type="PANTHER" id="PTHR42941:SF1">
    <property type="entry name" value="SLL1037 PROTEIN"/>
    <property type="match status" value="1"/>
</dbReference>
<dbReference type="Pfam" id="PF16868">
    <property type="entry name" value="NMT1_3"/>
    <property type="match status" value="1"/>
</dbReference>
<dbReference type="SUPFAM" id="SSF53850">
    <property type="entry name" value="Periplasmic binding protein-like II"/>
    <property type="match status" value="1"/>
</dbReference>
<dbReference type="PROSITE" id="PS51318">
    <property type="entry name" value="TAT"/>
    <property type="match status" value="1"/>
</dbReference>
<name>A0ABU1K096_9PROT</name>
<dbReference type="Gene3D" id="3.40.190.10">
    <property type="entry name" value="Periplasmic binding protein-like II"/>
    <property type="match status" value="2"/>
</dbReference>
<gene>
    <name evidence="1" type="ORF">E9232_006840</name>
</gene>
<dbReference type="CDD" id="cd13520">
    <property type="entry name" value="PBP2_TAXI_TRAP"/>
    <property type="match status" value="1"/>
</dbReference>
<dbReference type="Proteomes" id="UP001262410">
    <property type="component" value="Unassembled WGS sequence"/>
</dbReference>
<proteinExistence type="predicted"/>